<dbReference type="PANTHER" id="PTHR43032:SF4">
    <property type="entry name" value="OXIDOREDUCTASE MOLYBDOPTERIN-BINDING DOMAIN-CONTAINING PROTEIN"/>
    <property type="match status" value="1"/>
</dbReference>
<accession>A0ABT5K8G5</accession>
<dbReference type="PANTHER" id="PTHR43032">
    <property type="entry name" value="PROTEIN-METHIONINE-SULFOXIDE REDUCTASE"/>
    <property type="match status" value="1"/>
</dbReference>
<feature type="domain" description="Oxidoreductase molybdopterin-binding" evidence="1">
    <location>
        <begin position="31"/>
        <end position="171"/>
    </location>
</feature>
<evidence type="ECO:0000313" key="3">
    <source>
        <dbReference type="Proteomes" id="UP001221189"/>
    </source>
</evidence>
<keyword evidence="3" id="KW-1185">Reference proteome</keyword>
<dbReference type="EMBL" id="JAQQXT010000001">
    <property type="protein sequence ID" value="MDC8770178.1"/>
    <property type="molecule type" value="Genomic_DNA"/>
</dbReference>
<dbReference type="InterPro" id="IPR036374">
    <property type="entry name" value="OxRdtase_Mopterin-bd_sf"/>
</dbReference>
<dbReference type="Proteomes" id="UP001221189">
    <property type="component" value="Unassembled WGS sequence"/>
</dbReference>
<proteinExistence type="predicted"/>
<sequence length="229" mass="25966">MNSSNADLPPGQRERDSFPRFGLTQFATRFPAQVDTIRLQILGEVRAPIEIGLAELQGLPRIELVADFHCVTTWTHKGLRWGGVRFRDFYQQLVLPKAGPVSGADFVILRGQDGARSCMSLQDLLAEDVLLADCLNGEALGLDHGAPLRLLAPAHYGYKNIKHLDRIEFRRSSVGYRPSAYRFMEHPRARVAAEERGRWLPNWLLRLLYRPLIGPTAARFEQALKERRP</sequence>
<dbReference type="Gene3D" id="3.90.420.10">
    <property type="entry name" value="Oxidoreductase, molybdopterin-binding domain"/>
    <property type="match status" value="1"/>
</dbReference>
<organism evidence="2 3">
    <name type="scientific">Roseateles albus</name>
    <dbReference type="NCBI Taxonomy" id="2987525"/>
    <lineage>
        <taxon>Bacteria</taxon>
        <taxon>Pseudomonadati</taxon>
        <taxon>Pseudomonadota</taxon>
        <taxon>Betaproteobacteria</taxon>
        <taxon>Burkholderiales</taxon>
        <taxon>Sphaerotilaceae</taxon>
        <taxon>Roseateles</taxon>
    </lineage>
</organism>
<dbReference type="Pfam" id="PF00174">
    <property type="entry name" value="Oxidored_molyb"/>
    <property type="match status" value="1"/>
</dbReference>
<dbReference type="InterPro" id="IPR000572">
    <property type="entry name" value="OxRdtase_Mopterin-bd_dom"/>
</dbReference>
<gene>
    <name evidence="2" type="ORF">PRZ03_01250</name>
</gene>
<evidence type="ECO:0000259" key="1">
    <source>
        <dbReference type="Pfam" id="PF00174"/>
    </source>
</evidence>
<dbReference type="RefSeq" id="WP_273598656.1">
    <property type="nucleotide sequence ID" value="NZ_JAQQXT010000001.1"/>
</dbReference>
<protein>
    <submittedName>
        <fullName evidence="2">Molybdopterin-dependent oxidoreductase</fullName>
    </submittedName>
</protein>
<evidence type="ECO:0000313" key="2">
    <source>
        <dbReference type="EMBL" id="MDC8770178.1"/>
    </source>
</evidence>
<name>A0ABT5K8G5_9BURK</name>
<dbReference type="SUPFAM" id="SSF56524">
    <property type="entry name" value="Oxidoreductase molybdopterin-binding domain"/>
    <property type="match status" value="1"/>
</dbReference>
<reference evidence="2 3" key="1">
    <citation type="submission" date="2022-10" db="EMBL/GenBank/DDBJ databases">
        <title>Paucibacter sp. hw1 Genome sequencing.</title>
        <authorList>
            <person name="Park S."/>
        </authorList>
    </citation>
    <scope>NUCLEOTIDE SEQUENCE [LARGE SCALE GENOMIC DNA]</scope>
    <source>
        <strain evidence="3">hw1</strain>
    </source>
</reference>
<comment type="caution">
    <text evidence="2">The sequence shown here is derived from an EMBL/GenBank/DDBJ whole genome shotgun (WGS) entry which is preliminary data.</text>
</comment>